<comment type="caution">
    <text evidence="4">The sequence shown here is derived from an EMBL/GenBank/DDBJ whole genome shotgun (WGS) entry which is preliminary data.</text>
</comment>
<organism evidence="4 5">
    <name type="scientific">Desulfoprunum benzoelyticum</name>
    <dbReference type="NCBI Taxonomy" id="1506996"/>
    <lineage>
        <taxon>Bacteria</taxon>
        <taxon>Pseudomonadati</taxon>
        <taxon>Thermodesulfobacteriota</taxon>
        <taxon>Desulfobulbia</taxon>
        <taxon>Desulfobulbales</taxon>
        <taxon>Desulfobulbaceae</taxon>
        <taxon>Desulfoprunum</taxon>
    </lineage>
</organism>
<keyword evidence="1" id="KW-0479">Metal-binding</keyword>
<dbReference type="GO" id="GO:0008270">
    <property type="term" value="F:zinc ion binding"/>
    <property type="evidence" value="ECO:0007669"/>
    <property type="project" value="InterPro"/>
</dbReference>
<protein>
    <submittedName>
        <fullName evidence="4">tRNA(Arg) A34 adenosine deaminase TadA</fullName>
    </submittedName>
</protein>
<dbReference type="PROSITE" id="PS51747">
    <property type="entry name" value="CYT_DCMP_DEAMINASES_2"/>
    <property type="match status" value="1"/>
</dbReference>
<dbReference type="RefSeq" id="WP_337833464.1">
    <property type="nucleotide sequence ID" value="NZ_JACHEO010000023.1"/>
</dbReference>
<dbReference type="GO" id="GO:0016787">
    <property type="term" value="F:hydrolase activity"/>
    <property type="evidence" value="ECO:0007669"/>
    <property type="project" value="InterPro"/>
</dbReference>
<keyword evidence="2" id="KW-0862">Zinc</keyword>
<dbReference type="CDD" id="cd01285">
    <property type="entry name" value="nucleoside_deaminase"/>
    <property type="match status" value="1"/>
</dbReference>
<dbReference type="Proteomes" id="UP000539642">
    <property type="component" value="Unassembled WGS sequence"/>
</dbReference>
<dbReference type="InterPro" id="IPR016193">
    <property type="entry name" value="Cytidine_deaminase-like"/>
</dbReference>
<evidence type="ECO:0000259" key="3">
    <source>
        <dbReference type="PROSITE" id="PS51747"/>
    </source>
</evidence>
<gene>
    <name evidence="4" type="ORF">HNQ81_003078</name>
</gene>
<proteinExistence type="predicted"/>
<accession>A0A840UWX1</accession>
<dbReference type="PANTHER" id="PTHR11079:SF162">
    <property type="entry name" value="RIBOFLAVIN BIOSYNTHESIS PROTEIN PYRD, CHLOROPLASTIC"/>
    <property type="match status" value="1"/>
</dbReference>
<name>A0A840UWX1_9BACT</name>
<dbReference type="AlphaFoldDB" id="A0A840UWX1"/>
<feature type="domain" description="CMP/dCMP-type deaminase" evidence="3">
    <location>
        <begin position="42"/>
        <end position="174"/>
    </location>
</feature>
<evidence type="ECO:0000313" key="4">
    <source>
        <dbReference type="EMBL" id="MBB5349326.1"/>
    </source>
</evidence>
<dbReference type="EMBL" id="JACHEO010000023">
    <property type="protein sequence ID" value="MBB5349326.1"/>
    <property type="molecule type" value="Genomic_DNA"/>
</dbReference>
<dbReference type="Gene3D" id="3.40.140.10">
    <property type="entry name" value="Cytidine Deaminase, domain 2"/>
    <property type="match status" value="1"/>
</dbReference>
<dbReference type="Pfam" id="PF00383">
    <property type="entry name" value="dCMP_cyt_deam_1"/>
    <property type="match status" value="1"/>
</dbReference>
<dbReference type="InterPro" id="IPR016192">
    <property type="entry name" value="APOBEC/CMP_deaminase_Zn-bd"/>
</dbReference>
<keyword evidence="5" id="KW-1185">Reference proteome</keyword>
<dbReference type="InterPro" id="IPR002125">
    <property type="entry name" value="CMP_dCMP_dom"/>
</dbReference>
<evidence type="ECO:0000313" key="5">
    <source>
        <dbReference type="Proteomes" id="UP000539642"/>
    </source>
</evidence>
<reference evidence="4 5" key="1">
    <citation type="submission" date="2020-08" db="EMBL/GenBank/DDBJ databases">
        <title>Genomic Encyclopedia of Type Strains, Phase IV (KMG-IV): sequencing the most valuable type-strain genomes for metagenomic binning, comparative biology and taxonomic classification.</title>
        <authorList>
            <person name="Goeker M."/>
        </authorList>
    </citation>
    <scope>NUCLEOTIDE SEQUENCE [LARGE SCALE GENOMIC DNA]</scope>
    <source>
        <strain evidence="4 5">DSM 28570</strain>
    </source>
</reference>
<dbReference type="PANTHER" id="PTHR11079">
    <property type="entry name" value="CYTOSINE DEAMINASE FAMILY MEMBER"/>
    <property type="match status" value="1"/>
</dbReference>
<evidence type="ECO:0000256" key="2">
    <source>
        <dbReference type="ARBA" id="ARBA00022833"/>
    </source>
</evidence>
<dbReference type="PROSITE" id="PS00903">
    <property type="entry name" value="CYT_DCMP_DEAMINASES_1"/>
    <property type="match status" value="1"/>
</dbReference>
<evidence type="ECO:0000256" key="1">
    <source>
        <dbReference type="ARBA" id="ARBA00022723"/>
    </source>
</evidence>
<dbReference type="SUPFAM" id="SSF53927">
    <property type="entry name" value="Cytidine deaminase-like"/>
    <property type="match status" value="1"/>
</dbReference>
<sequence length="210" mass="22819">MAEKLFSTIGDESAMTELPFAFTLSLPEWAVAGFAALPEFVATAEQRMRLVLALARRNALENSGGPFAAAVFEHGNGRLVAVGVNRVMPANCSSAHAEVMALSLAQQRLQVYDLGGPGQPTFELVVNWRPCAMCFGAVLWSGVRRLTIAGSGPQLENLTGFDEGPLPRQWRAELARRGIVVTEGVLRREAIDLFRWFGASGRTVYNARRG</sequence>